<feature type="domain" description="Methyl-accepting transducer" evidence="11">
    <location>
        <begin position="376"/>
        <end position="612"/>
    </location>
</feature>
<proteinExistence type="inferred from homology"/>
<dbReference type="CDD" id="cd12912">
    <property type="entry name" value="PDC2_MCP_like"/>
    <property type="match status" value="1"/>
</dbReference>
<evidence type="ECO:0000313" key="14">
    <source>
        <dbReference type="Proteomes" id="UP001239167"/>
    </source>
</evidence>
<protein>
    <submittedName>
        <fullName evidence="13">Methyl-accepting chemotaxis protein</fullName>
    </submittedName>
</protein>
<dbReference type="RefSeq" id="WP_196604123.1">
    <property type="nucleotide sequence ID" value="NZ_CP116940.1"/>
</dbReference>
<dbReference type="PROSITE" id="PS50111">
    <property type="entry name" value="CHEMOTAXIS_TRANSDUC_2"/>
    <property type="match status" value="1"/>
</dbReference>
<evidence type="ECO:0000259" key="11">
    <source>
        <dbReference type="PROSITE" id="PS50111"/>
    </source>
</evidence>
<dbReference type="PANTHER" id="PTHR32089">
    <property type="entry name" value="METHYL-ACCEPTING CHEMOTAXIS PROTEIN MCPB"/>
    <property type="match status" value="1"/>
</dbReference>
<organism evidence="13 14">
    <name type="scientific">Pectinatus haikarae</name>
    <dbReference type="NCBI Taxonomy" id="349096"/>
    <lineage>
        <taxon>Bacteria</taxon>
        <taxon>Bacillati</taxon>
        <taxon>Bacillota</taxon>
        <taxon>Negativicutes</taxon>
        <taxon>Selenomonadales</taxon>
        <taxon>Selenomonadaceae</taxon>
        <taxon>Pectinatus</taxon>
    </lineage>
</organism>
<dbReference type="Proteomes" id="UP001239167">
    <property type="component" value="Unassembled WGS sequence"/>
</dbReference>
<dbReference type="PROSITE" id="PS50885">
    <property type="entry name" value="HAMP"/>
    <property type="match status" value="1"/>
</dbReference>
<sequence length="662" mass="71432">MNLKSKMTLVFSLLMAVVVIAISCTAYFYAENTLKEQIEARAQEIVVSTSNQLDGWLSSKAAVIKTKAATIDEFSKDGPISFSMVSGFKNADNDISDLYFGNAADGSIVDGSGWTPPADFDARTRSWYQDTLNAGKLTFGEPYLDKVTNKMALPIGIPMKNSTGQIRGILSEDVLIDTILKTVNQIKPFDDSFAFLINTKGTVMAYPDKDAVNKNIKETASLKPLSTALDQLNSSDQLQGMTTYSMDGRELLLVFEKIPSTQWILGINIPTAIAYAPLASLKWIFLVGTILALVVVFIATNLLAKKFTRPLQILSDHVEKITKGDFTQKIEIAGKDEIALLASGFNKMRDELYVLIKKVQEKSEHIAASSEELTASASQTVQSANQVANSITTVAAGIQKQTISTDEVSSTVNLMNTTIEKIVNDSVTVANESVQVAKYADDGSNDVDLMVKNMREIEVSVQDSTNVIIKLGEQSKRIGQITETISSIAAQTNLLALNAAIEAARAGEQGRGFAVVAEEVRKLAEEVQSAAQKISEEILTVQQDTESAVLTMTAGNDKVKSGVDSVNTVGNSLKQIANLIHTSTGGIKNIHTALQEIAANSERLNNSVKIIDNVGKSNTDESQMVSAAAQQQLASMDEIASASQSLAQMAQELQESINAFKI</sequence>
<accession>A0ABT9Y638</accession>
<keyword evidence="6 10" id="KW-0472">Membrane</keyword>
<dbReference type="SUPFAM" id="SSF103190">
    <property type="entry name" value="Sensory domain-like"/>
    <property type="match status" value="1"/>
</dbReference>
<evidence type="ECO:0000256" key="4">
    <source>
        <dbReference type="ARBA" id="ARBA00022692"/>
    </source>
</evidence>
<dbReference type="SMART" id="SM00304">
    <property type="entry name" value="HAMP"/>
    <property type="match status" value="3"/>
</dbReference>
<dbReference type="Pfam" id="PF00672">
    <property type="entry name" value="HAMP"/>
    <property type="match status" value="1"/>
</dbReference>
<gene>
    <name evidence="13" type="ORF">J2S01_001006</name>
</gene>
<evidence type="ECO:0000256" key="5">
    <source>
        <dbReference type="ARBA" id="ARBA00022989"/>
    </source>
</evidence>
<keyword evidence="2" id="KW-1003">Cell membrane</keyword>
<evidence type="ECO:0000256" key="6">
    <source>
        <dbReference type="ARBA" id="ARBA00023136"/>
    </source>
</evidence>
<dbReference type="InterPro" id="IPR003660">
    <property type="entry name" value="HAMP_dom"/>
</dbReference>
<comment type="similarity">
    <text evidence="8">Belongs to the methyl-accepting chemotaxis (MCP) protein family.</text>
</comment>
<dbReference type="CDD" id="cd11386">
    <property type="entry name" value="MCP_signal"/>
    <property type="match status" value="1"/>
</dbReference>
<keyword evidence="14" id="KW-1185">Reference proteome</keyword>
<dbReference type="Gene3D" id="3.30.450.20">
    <property type="entry name" value="PAS domain"/>
    <property type="match status" value="2"/>
</dbReference>
<evidence type="ECO:0000256" key="7">
    <source>
        <dbReference type="ARBA" id="ARBA00023224"/>
    </source>
</evidence>
<evidence type="ECO:0000256" key="9">
    <source>
        <dbReference type="PROSITE-ProRule" id="PRU00284"/>
    </source>
</evidence>
<evidence type="ECO:0000256" key="2">
    <source>
        <dbReference type="ARBA" id="ARBA00022475"/>
    </source>
</evidence>
<dbReference type="InterPro" id="IPR033479">
    <property type="entry name" value="dCache_1"/>
</dbReference>
<dbReference type="Pfam" id="PF00015">
    <property type="entry name" value="MCPsignal"/>
    <property type="match status" value="1"/>
</dbReference>
<keyword evidence="4 10" id="KW-0812">Transmembrane</keyword>
<evidence type="ECO:0000259" key="12">
    <source>
        <dbReference type="PROSITE" id="PS50885"/>
    </source>
</evidence>
<dbReference type="PROSITE" id="PS51257">
    <property type="entry name" value="PROKAR_LIPOPROTEIN"/>
    <property type="match status" value="1"/>
</dbReference>
<dbReference type="SUPFAM" id="SSF58104">
    <property type="entry name" value="Methyl-accepting chemotaxis protein (MCP) signaling domain"/>
    <property type="match status" value="1"/>
</dbReference>
<keyword evidence="5 10" id="KW-1133">Transmembrane helix</keyword>
<dbReference type="Pfam" id="PF02743">
    <property type="entry name" value="dCache_1"/>
    <property type="match status" value="1"/>
</dbReference>
<comment type="caution">
    <text evidence="13">The sequence shown here is derived from an EMBL/GenBank/DDBJ whole genome shotgun (WGS) entry which is preliminary data.</text>
</comment>
<dbReference type="InterPro" id="IPR029151">
    <property type="entry name" value="Sensor-like_sf"/>
</dbReference>
<dbReference type="InterPro" id="IPR004089">
    <property type="entry name" value="MCPsignal_dom"/>
</dbReference>
<keyword evidence="3" id="KW-0145">Chemotaxis</keyword>
<dbReference type="Gene3D" id="1.10.287.950">
    <property type="entry name" value="Methyl-accepting chemotaxis protein"/>
    <property type="match status" value="1"/>
</dbReference>
<dbReference type="Gene3D" id="6.10.340.10">
    <property type="match status" value="1"/>
</dbReference>
<feature type="domain" description="HAMP" evidence="12">
    <location>
        <begin position="305"/>
        <end position="357"/>
    </location>
</feature>
<evidence type="ECO:0000256" key="8">
    <source>
        <dbReference type="ARBA" id="ARBA00029447"/>
    </source>
</evidence>
<comment type="subcellular location">
    <subcellularLocation>
        <location evidence="1">Cell membrane</location>
        <topology evidence="1">Multi-pass membrane protein</topology>
    </subcellularLocation>
</comment>
<evidence type="ECO:0000256" key="10">
    <source>
        <dbReference type="SAM" id="Phobius"/>
    </source>
</evidence>
<dbReference type="EMBL" id="JAUSUE010000005">
    <property type="protein sequence ID" value="MDQ0203290.1"/>
    <property type="molecule type" value="Genomic_DNA"/>
</dbReference>
<evidence type="ECO:0000256" key="3">
    <source>
        <dbReference type="ARBA" id="ARBA00022500"/>
    </source>
</evidence>
<dbReference type="SMART" id="SM00283">
    <property type="entry name" value="MA"/>
    <property type="match status" value="1"/>
</dbReference>
<keyword evidence="7 9" id="KW-0807">Transducer</keyword>
<reference evidence="13 14" key="1">
    <citation type="submission" date="2023-07" db="EMBL/GenBank/DDBJ databases">
        <title>Genomic Encyclopedia of Type Strains, Phase IV (KMG-IV): sequencing the most valuable type-strain genomes for metagenomic binning, comparative biology and taxonomic classification.</title>
        <authorList>
            <person name="Goeker M."/>
        </authorList>
    </citation>
    <scope>NUCLEOTIDE SEQUENCE [LARGE SCALE GENOMIC DNA]</scope>
    <source>
        <strain evidence="13 14">DSM 16980</strain>
    </source>
</reference>
<evidence type="ECO:0000256" key="1">
    <source>
        <dbReference type="ARBA" id="ARBA00004651"/>
    </source>
</evidence>
<dbReference type="CDD" id="cd18773">
    <property type="entry name" value="PDC1_HK_sensor"/>
    <property type="match status" value="1"/>
</dbReference>
<dbReference type="PANTHER" id="PTHR32089:SF112">
    <property type="entry name" value="LYSOZYME-LIKE PROTEIN-RELATED"/>
    <property type="match status" value="1"/>
</dbReference>
<feature type="transmembrane region" description="Helical" evidence="10">
    <location>
        <begin position="283"/>
        <end position="304"/>
    </location>
</feature>
<feature type="transmembrane region" description="Helical" evidence="10">
    <location>
        <begin position="7"/>
        <end position="30"/>
    </location>
</feature>
<dbReference type="CDD" id="cd06225">
    <property type="entry name" value="HAMP"/>
    <property type="match status" value="1"/>
</dbReference>
<evidence type="ECO:0000313" key="13">
    <source>
        <dbReference type="EMBL" id="MDQ0203290.1"/>
    </source>
</evidence>
<name>A0ABT9Y638_9FIRM</name>